<dbReference type="AlphaFoldDB" id="A0A5B7E5U7"/>
<protein>
    <submittedName>
        <fullName evidence="2">Uncharacterized protein</fullName>
    </submittedName>
</protein>
<keyword evidence="1" id="KW-0812">Transmembrane</keyword>
<reference evidence="2 3" key="1">
    <citation type="submission" date="2019-05" db="EMBL/GenBank/DDBJ databases">
        <title>Another draft genome of Portunus trituberculatus and its Hox gene families provides insights of decapod evolution.</title>
        <authorList>
            <person name="Jeong J.-H."/>
            <person name="Song I."/>
            <person name="Kim S."/>
            <person name="Choi T."/>
            <person name="Kim D."/>
            <person name="Ryu S."/>
            <person name="Kim W."/>
        </authorList>
    </citation>
    <scope>NUCLEOTIDE SEQUENCE [LARGE SCALE GENOMIC DNA]</scope>
    <source>
        <tissue evidence="2">Muscle</tissue>
    </source>
</reference>
<comment type="caution">
    <text evidence="2">The sequence shown here is derived from an EMBL/GenBank/DDBJ whole genome shotgun (WGS) entry which is preliminary data.</text>
</comment>
<feature type="transmembrane region" description="Helical" evidence="1">
    <location>
        <begin position="20"/>
        <end position="40"/>
    </location>
</feature>
<proteinExistence type="predicted"/>
<gene>
    <name evidence="2" type="ORF">E2C01_021990</name>
</gene>
<dbReference type="EMBL" id="VSRR010001964">
    <property type="protein sequence ID" value="MPC28779.1"/>
    <property type="molecule type" value="Genomic_DNA"/>
</dbReference>
<evidence type="ECO:0000313" key="3">
    <source>
        <dbReference type="Proteomes" id="UP000324222"/>
    </source>
</evidence>
<keyword evidence="1" id="KW-1133">Transmembrane helix</keyword>
<name>A0A5B7E5U7_PORTR</name>
<dbReference type="Proteomes" id="UP000324222">
    <property type="component" value="Unassembled WGS sequence"/>
</dbReference>
<evidence type="ECO:0000313" key="2">
    <source>
        <dbReference type="EMBL" id="MPC28779.1"/>
    </source>
</evidence>
<keyword evidence="1" id="KW-0472">Membrane</keyword>
<evidence type="ECO:0000256" key="1">
    <source>
        <dbReference type="SAM" id="Phobius"/>
    </source>
</evidence>
<sequence>MQTREIILMHHKTSSDDTTMLYAMFYHSITAITVFHNAWFSRPEPPHQRPLPPATALRLPRHARCLSLPLPLITE</sequence>
<accession>A0A5B7E5U7</accession>
<organism evidence="2 3">
    <name type="scientific">Portunus trituberculatus</name>
    <name type="common">Swimming crab</name>
    <name type="synonym">Neptunus trituberculatus</name>
    <dbReference type="NCBI Taxonomy" id="210409"/>
    <lineage>
        <taxon>Eukaryota</taxon>
        <taxon>Metazoa</taxon>
        <taxon>Ecdysozoa</taxon>
        <taxon>Arthropoda</taxon>
        <taxon>Crustacea</taxon>
        <taxon>Multicrustacea</taxon>
        <taxon>Malacostraca</taxon>
        <taxon>Eumalacostraca</taxon>
        <taxon>Eucarida</taxon>
        <taxon>Decapoda</taxon>
        <taxon>Pleocyemata</taxon>
        <taxon>Brachyura</taxon>
        <taxon>Eubrachyura</taxon>
        <taxon>Portunoidea</taxon>
        <taxon>Portunidae</taxon>
        <taxon>Portuninae</taxon>
        <taxon>Portunus</taxon>
    </lineage>
</organism>
<keyword evidence="3" id="KW-1185">Reference proteome</keyword>